<organism evidence="2 3">
    <name type="scientific">Cylindrodendrum hubeiense</name>
    <dbReference type="NCBI Taxonomy" id="595255"/>
    <lineage>
        <taxon>Eukaryota</taxon>
        <taxon>Fungi</taxon>
        <taxon>Dikarya</taxon>
        <taxon>Ascomycota</taxon>
        <taxon>Pezizomycotina</taxon>
        <taxon>Sordariomycetes</taxon>
        <taxon>Hypocreomycetidae</taxon>
        <taxon>Hypocreales</taxon>
        <taxon>Nectriaceae</taxon>
        <taxon>Cylindrodendrum</taxon>
    </lineage>
</organism>
<proteinExistence type="predicted"/>
<evidence type="ECO:0000313" key="3">
    <source>
        <dbReference type="Proteomes" id="UP000722485"/>
    </source>
</evidence>
<feature type="domain" description="N-acetyltransferase" evidence="1">
    <location>
        <begin position="68"/>
        <end position="219"/>
    </location>
</feature>
<dbReference type="PROSITE" id="PS51186">
    <property type="entry name" value="GNAT"/>
    <property type="match status" value="1"/>
</dbReference>
<name>A0A9P5HRS4_9HYPO</name>
<dbReference type="Pfam" id="PF00583">
    <property type="entry name" value="Acetyltransf_1"/>
    <property type="match status" value="1"/>
</dbReference>
<dbReference type="InterPro" id="IPR016181">
    <property type="entry name" value="Acyl_CoA_acyltransferase"/>
</dbReference>
<dbReference type="GO" id="GO:0016747">
    <property type="term" value="F:acyltransferase activity, transferring groups other than amino-acyl groups"/>
    <property type="evidence" value="ECO:0007669"/>
    <property type="project" value="InterPro"/>
</dbReference>
<dbReference type="Proteomes" id="UP000722485">
    <property type="component" value="Unassembled WGS sequence"/>
</dbReference>
<accession>A0A9P5HRS4</accession>
<dbReference type="AlphaFoldDB" id="A0A9P5HRS4"/>
<keyword evidence="3" id="KW-1185">Reference proteome</keyword>
<dbReference type="Gene3D" id="3.40.630.30">
    <property type="match status" value="1"/>
</dbReference>
<protein>
    <recommendedName>
        <fullName evidence="1">N-acetyltransferase domain-containing protein</fullName>
    </recommendedName>
</protein>
<evidence type="ECO:0000259" key="1">
    <source>
        <dbReference type="PROSITE" id="PS51186"/>
    </source>
</evidence>
<dbReference type="OrthoDB" id="41532at2759"/>
<comment type="caution">
    <text evidence="2">The sequence shown here is derived from an EMBL/GenBank/DDBJ whole genome shotgun (WGS) entry which is preliminary data.</text>
</comment>
<sequence>MCYKAVTLPKSLPDPTQWDQLIDRYKSFRLLSLQLSPEAFGTSYAREVTFPLETWTSRLNNPIAFNTIIVSDPKPGSTDDLSLILNSEWLASLTIVGPLESKTAAKAYEESVHFSPDSVNFGPPAIGVKSTYVLNAMYVLPSERRNGLANMIIEYAKRLSVEMDGGKVTMALIVDFDNVPATKSYQKSGFKLVHDYWFDDPQSTEPRKKRAAVMRVDVDWRAIESTE</sequence>
<reference evidence="2" key="1">
    <citation type="submission" date="2020-03" db="EMBL/GenBank/DDBJ databases">
        <title>Draft Genome Sequence of Cylindrodendrum hubeiense.</title>
        <authorList>
            <person name="Buettner E."/>
            <person name="Kellner H."/>
        </authorList>
    </citation>
    <scope>NUCLEOTIDE SEQUENCE</scope>
    <source>
        <strain evidence="2">IHI 201604</strain>
    </source>
</reference>
<dbReference type="EMBL" id="JAANBB010000004">
    <property type="protein sequence ID" value="KAF7557528.1"/>
    <property type="molecule type" value="Genomic_DNA"/>
</dbReference>
<dbReference type="InterPro" id="IPR000182">
    <property type="entry name" value="GNAT_dom"/>
</dbReference>
<gene>
    <name evidence="2" type="ORF">G7Z17_g516</name>
</gene>
<dbReference type="SUPFAM" id="SSF55729">
    <property type="entry name" value="Acyl-CoA N-acyltransferases (Nat)"/>
    <property type="match status" value="1"/>
</dbReference>
<evidence type="ECO:0000313" key="2">
    <source>
        <dbReference type="EMBL" id="KAF7557528.1"/>
    </source>
</evidence>